<feature type="region of interest" description="Disordered" evidence="1">
    <location>
        <begin position="1114"/>
        <end position="1168"/>
    </location>
</feature>
<feature type="region of interest" description="Disordered" evidence="1">
    <location>
        <begin position="437"/>
        <end position="484"/>
    </location>
</feature>
<sequence>MGKKVRGTVTGLLSISMALGTVGSVSAATTGTNDIQGHWAQSQLQHWMNEGHLTGYADGSVKPNKSISRAEFVSLVNRIFGYSEQASLSFDDLSPSNWAYTDIASAVQAGYVQGYENNTFRPGADVTRQEAAAMISKLLNVKSDNYDALNQYTDQDTIAGWGKASVASVVEHEVMEGYPNGTFAPLRSLTRAEAVVLIENALASKIELNTVTYDLAGTYGSEEETTVIEGNVIINVPDVTLVNTEIKGGLLFAEGIGAGDVTIQNVKVHGTTNVEGGGENSIHFVDSVLLNVVVNKKDGTVRIVAEGTTTAENVIVQSSVKVEEHNVTGAGFTDVELSEILPAGSQVALNGTFDDVGLYAASVSVGLDGGFIESFQVDKAAVNSQITVSNNAQIAQLVLDAITKLLGSGTISKATVNEGAKGSSFQTKPLQIDGSQKDNVVLPATPPASSGGGTSSGGSNGGGSGGDTSPGDGGTNPDIPDGQTDEEKVADAIEAIEGLNLEWDTDVETTVVKVNEAISSLGLTGVTVIVAQGTEASEGNVVVTVSSGAITQTIEIVDSSVAKVSSLIEFEEALLNTNKSTIKLVDSFTTDKKIVVSRAVTIDGQNHQIELTGNDEAWNSNYVLQVYDTTGVIIKDVKLTGGDAGLLVNGSSVELKGTIDVSDNFFGGIESSKGKGLVSNPQLNVSSATLVNTTEAFGQPTLWEDKITGTISTSGQFTLITLKDQPQYYLKEENAEDPATIAEVSTADDFSAALDNASIIKIRLKSDIETDERFVVSRAVTIDGQNHQIELIGNDELWDSNYVLQVYNTTGVTIQDVKLTGGDAGLLVNGSSVELKGSIDVSGNVFGGIESSQGVNVPNTPQLNVSTAKLINSSEAFGKPTLWEDQITDTILTGEDQFTLITLKNQPQYYLEVKNTEDPATITEVSTADDFRAALGDDSIVKIRLASDIATDKRFVVSRAVTIDGQNHTIELTGNDVLWDSNYVLQVYNTTGVTIQDVKLTRGDAGLLVNGSSVELKGTIDVSGSFFGGIESSQGVNVPNTPQLNVSSATFVNTTETYHQPTVWEDEITGTIQTGETQLFSTTKEAQVHYYINSSNTIAPESDVSNNENIEAITEPETAPESEIVIDPESDPQTGAESDVQSDVDTSSEEASETDSASTENNAELKPE</sequence>
<proteinExistence type="predicted"/>
<dbReference type="InterPro" id="IPR051465">
    <property type="entry name" value="Cell_Envelope_Struct_Comp"/>
</dbReference>
<evidence type="ECO:0000313" key="5">
    <source>
        <dbReference type="Proteomes" id="UP001220962"/>
    </source>
</evidence>
<organism evidence="4 5">
    <name type="scientific">Paenibacillus urinalis</name>
    <dbReference type="NCBI Taxonomy" id="521520"/>
    <lineage>
        <taxon>Bacteria</taxon>
        <taxon>Bacillati</taxon>
        <taxon>Bacillota</taxon>
        <taxon>Bacilli</taxon>
        <taxon>Bacillales</taxon>
        <taxon>Paenibacillaceae</taxon>
        <taxon>Paenibacillus</taxon>
    </lineage>
</organism>
<keyword evidence="2" id="KW-0732">Signal</keyword>
<feature type="chain" id="PRO_5043578855" evidence="2">
    <location>
        <begin position="28"/>
        <end position="1168"/>
    </location>
</feature>
<feature type="compositionally biased region" description="Acidic residues" evidence="1">
    <location>
        <begin position="1140"/>
        <end position="1153"/>
    </location>
</feature>
<evidence type="ECO:0000259" key="3">
    <source>
        <dbReference type="PROSITE" id="PS51272"/>
    </source>
</evidence>
<feature type="compositionally biased region" description="Gly residues" evidence="1">
    <location>
        <begin position="450"/>
        <end position="474"/>
    </location>
</feature>
<dbReference type="SMART" id="SM00710">
    <property type="entry name" value="PbH1"/>
    <property type="match status" value="4"/>
</dbReference>
<dbReference type="InterPro" id="IPR046776">
    <property type="entry name" value="Pectate_lyase_5"/>
</dbReference>
<gene>
    <name evidence="4" type="ORF">PUW23_22730</name>
</gene>
<dbReference type="Pfam" id="PF20585">
    <property type="entry name" value="Pectate_lyase_5"/>
    <property type="match status" value="3"/>
</dbReference>
<dbReference type="Proteomes" id="UP001220962">
    <property type="component" value="Chromosome"/>
</dbReference>
<dbReference type="PANTHER" id="PTHR43308">
    <property type="entry name" value="OUTER MEMBRANE PROTEIN ALPHA-RELATED"/>
    <property type="match status" value="1"/>
</dbReference>
<feature type="signal peptide" evidence="2">
    <location>
        <begin position="1"/>
        <end position="27"/>
    </location>
</feature>
<dbReference type="EMBL" id="CP118101">
    <property type="protein sequence ID" value="WDH82233.1"/>
    <property type="molecule type" value="Genomic_DNA"/>
</dbReference>
<reference evidence="4" key="1">
    <citation type="submission" date="2023-02" db="EMBL/GenBank/DDBJ databases">
        <title>Pathogen: clinical or host-associated sample.</title>
        <authorList>
            <person name="Hergert J."/>
            <person name="Casey R."/>
            <person name="Wagner J."/>
            <person name="Young E.L."/>
            <person name="Oakeson K.F."/>
        </authorList>
    </citation>
    <scope>NUCLEOTIDE SEQUENCE</scope>
    <source>
        <strain evidence="4">2022CK-00830</strain>
    </source>
</reference>
<dbReference type="InterPro" id="IPR006626">
    <property type="entry name" value="PbH1"/>
</dbReference>
<protein>
    <submittedName>
        <fullName evidence="4">S-layer homology domain-containing protein</fullName>
    </submittedName>
</protein>
<evidence type="ECO:0000256" key="2">
    <source>
        <dbReference type="SAM" id="SignalP"/>
    </source>
</evidence>
<dbReference type="PROSITE" id="PS51272">
    <property type="entry name" value="SLH"/>
    <property type="match status" value="3"/>
</dbReference>
<dbReference type="AlphaFoldDB" id="A0AAX3MX80"/>
<evidence type="ECO:0000256" key="1">
    <source>
        <dbReference type="SAM" id="MobiDB-lite"/>
    </source>
</evidence>
<name>A0AAX3MX80_9BACL</name>
<evidence type="ECO:0000313" key="4">
    <source>
        <dbReference type="EMBL" id="WDH82233.1"/>
    </source>
</evidence>
<dbReference type="InterPro" id="IPR011050">
    <property type="entry name" value="Pectin_lyase_fold/virulence"/>
</dbReference>
<accession>A0AAX3MX80</accession>
<feature type="domain" description="SLH" evidence="3">
    <location>
        <begin position="27"/>
        <end position="85"/>
    </location>
</feature>
<dbReference type="RefSeq" id="WP_274359091.1">
    <property type="nucleotide sequence ID" value="NZ_CP118101.1"/>
</dbReference>
<dbReference type="InterPro" id="IPR001119">
    <property type="entry name" value="SLH_dom"/>
</dbReference>
<feature type="domain" description="SLH" evidence="3">
    <location>
        <begin position="86"/>
        <end position="149"/>
    </location>
</feature>
<dbReference type="Pfam" id="PF00395">
    <property type="entry name" value="SLH"/>
    <property type="match status" value="3"/>
</dbReference>
<feature type="domain" description="SLH" evidence="3">
    <location>
        <begin position="150"/>
        <end position="212"/>
    </location>
</feature>
<dbReference type="PANTHER" id="PTHR43308:SF5">
    <property type="entry name" value="S-LAYER PROTEIN _ PEPTIDOGLYCAN ENDO-BETA-N-ACETYLGLUCOSAMINIDASE"/>
    <property type="match status" value="1"/>
</dbReference>
<feature type="compositionally biased region" description="Acidic residues" evidence="1">
    <location>
        <begin position="1118"/>
        <end position="1130"/>
    </location>
</feature>
<dbReference type="SUPFAM" id="SSF51126">
    <property type="entry name" value="Pectin lyase-like"/>
    <property type="match status" value="2"/>
</dbReference>